<reference evidence="1 2" key="1">
    <citation type="journal article" date="2019" name="Nat. Ecol. Evol.">
        <title>Megaphylogeny resolves global patterns of mushroom evolution.</title>
        <authorList>
            <person name="Varga T."/>
            <person name="Krizsan K."/>
            <person name="Foldi C."/>
            <person name="Dima B."/>
            <person name="Sanchez-Garcia M."/>
            <person name="Sanchez-Ramirez S."/>
            <person name="Szollosi G.J."/>
            <person name="Szarkandi J.G."/>
            <person name="Papp V."/>
            <person name="Albert L."/>
            <person name="Andreopoulos W."/>
            <person name="Angelini C."/>
            <person name="Antonin V."/>
            <person name="Barry K.W."/>
            <person name="Bougher N.L."/>
            <person name="Buchanan P."/>
            <person name="Buyck B."/>
            <person name="Bense V."/>
            <person name="Catcheside P."/>
            <person name="Chovatia M."/>
            <person name="Cooper J."/>
            <person name="Damon W."/>
            <person name="Desjardin D."/>
            <person name="Finy P."/>
            <person name="Geml J."/>
            <person name="Haridas S."/>
            <person name="Hughes K."/>
            <person name="Justo A."/>
            <person name="Karasinski D."/>
            <person name="Kautmanova I."/>
            <person name="Kiss B."/>
            <person name="Kocsube S."/>
            <person name="Kotiranta H."/>
            <person name="LaButti K.M."/>
            <person name="Lechner B.E."/>
            <person name="Liimatainen K."/>
            <person name="Lipzen A."/>
            <person name="Lukacs Z."/>
            <person name="Mihaltcheva S."/>
            <person name="Morgado L.N."/>
            <person name="Niskanen T."/>
            <person name="Noordeloos M.E."/>
            <person name="Ohm R.A."/>
            <person name="Ortiz-Santana B."/>
            <person name="Ovrebo C."/>
            <person name="Racz N."/>
            <person name="Riley R."/>
            <person name="Savchenko A."/>
            <person name="Shiryaev A."/>
            <person name="Soop K."/>
            <person name="Spirin V."/>
            <person name="Szebenyi C."/>
            <person name="Tomsovsky M."/>
            <person name="Tulloss R.E."/>
            <person name="Uehling J."/>
            <person name="Grigoriev I.V."/>
            <person name="Vagvolgyi C."/>
            <person name="Papp T."/>
            <person name="Martin F.M."/>
            <person name="Miettinen O."/>
            <person name="Hibbett D.S."/>
            <person name="Nagy L.G."/>
        </authorList>
    </citation>
    <scope>NUCLEOTIDE SEQUENCE [LARGE SCALE GENOMIC DNA]</scope>
    <source>
        <strain evidence="1 2">FP101781</strain>
    </source>
</reference>
<organism evidence="1 2">
    <name type="scientific">Coprinellus micaceus</name>
    <name type="common">Glistening ink-cap mushroom</name>
    <name type="synonym">Coprinus micaceus</name>
    <dbReference type="NCBI Taxonomy" id="71717"/>
    <lineage>
        <taxon>Eukaryota</taxon>
        <taxon>Fungi</taxon>
        <taxon>Dikarya</taxon>
        <taxon>Basidiomycota</taxon>
        <taxon>Agaricomycotina</taxon>
        <taxon>Agaricomycetes</taxon>
        <taxon>Agaricomycetidae</taxon>
        <taxon>Agaricales</taxon>
        <taxon>Agaricineae</taxon>
        <taxon>Psathyrellaceae</taxon>
        <taxon>Coprinellus</taxon>
    </lineage>
</organism>
<name>A0A4Y7SMX6_COPMI</name>
<evidence type="ECO:0000313" key="2">
    <source>
        <dbReference type="Proteomes" id="UP000298030"/>
    </source>
</evidence>
<evidence type="ECO:0000313" key="1">
    <source>
        <dbReference type="EMBL" id="TEB23220.1"/>
    </source>
</evidence>
<dbReference type="OrthoDB" id="2850673at2759"/>
<comment type="caution">
    <text evidence="1">The sequence shown here is derived from an EMBL/GenBank/DDBJ whole genome shotgun (WGS) entry which is preliminary data.</text>
</comment>
<gene>
    <name evidence="1" type="ORF">FA13DRAFT_1715472</name>
</gene>
<dbReference type="STRING" id="71717.A0A4Y7SMX6"/>
<accession>A0A4Y7SMX6</accession>
<dbReference type="AlphaFoldDB" id="A0A4Y7SMX6"/>
<dbReference type="SUPFAM" id="SSF52047">
    <property type="entry name" value="RNI-like"/>
    <property type="match status" value="1"/>
</dbReference>
<dbReference type="Proteomes" id="UP000298030">
    <property type="component" value="Unassembled WGS sequence"/>
</dbReference>
<sequence>MSRVSAVMTKVRAWPKGVQAAMAPPNLPAEILSNIFLMLAWSHRVEVPQYGTGKAGSWICVTHVCQHWRNAALDCASLWTHLIFSKPGLPEFMLLNSKNLPLTIELNSFNEDLGPFVDTLCEATSHIYRLRSLCVGAPILERVILSRRVEWHSEDLQEVIPEGFLSGETPSLRHLDLTHCTIQKWDALPLAAGLTFLQLHSDPHHPSTRPGPATFFNYICTMASLETLSLSEMLPGQKSTLANRFKIPSGVRQMSLTDNIEFSNMFFRAADVAKATKLRITFLNSEDGEPLVDFVDLLEILWNPTIRSTLYGVEFLSGDGSPDRLAFSFTRSKIILDHDLIVTLKIRTRTIEHNPPPRLNLNQAPSILYQELDFTTLIALKVQQESPWDTNMWALMFGELPSLVLLAFQDNIATLGLLAALQQILADTQSPSPIDLFPRLTIVAAQDVDFDKQLSRVYDREKDIHANSQTEDGFEAGWMSGGE</sequence>
<keyword evidence="2" id="KW-1185">Reference proteome</keyword>
<protein>
    <submittedName>
        <fullName evidence="1">Uncharacterized protein</fullName>
    </submittedName>
</protein>
<dbReference type="EMBL" id="QPFP01000080">
    <property type="protein sequence ID" value="TEB23220.1"/>
    <property type="molecule type" value="Genomic_DNA"/>
</dbReference>
<proteinExistence type="predicted"/>
<dbReference type="Gene3D" id="1.20.1280.50">
    <property type="match status" value="1"/>
</dbReference>